<dbReference type="PANTHER" id="PTHR10579">
    <property type="entry name" value="CALCIUM-ACTIVATED CHLORIDE CHANNEL REGULATOR"/>
    <property type="match status" value="1"/>
</dbReference>
<proteinExistence type="predicted"/>
<sequence>MSESGPRRRTWWPLIMAVVVGLVASLLLYELLDEDGSAAACVPLEISVSTEKDELLADLAADYNAAAEDSDGPCAKVTVHGLTSGAAMEALIGGWGAAKTGTPEPQVWLPSTSLWLARMAARGSSDIVVTQENPSVAASPLVIAMPEEMAAQVRTRTPDPGWADILSLATAPGGWASLGKPEWGEFTLARDNPLLSSSGLGASVATFHAGATSAKVRLDGDAVGNAEVLKFVRGVESSVTRYGNDAALFVEQLAEDDRLGTPPISAIVMQEELAYLYNRGVAGKGPAEAERGGTPPNRPFAVIHPREGTLVFDHPFVVLASASPEQREAAADFLAFLGEPEQRDRFRTLGFRDADAVDRPTPQLQEALGLSADGGLAVIQPPAGRVVESLVDAWGATRRHARVLLVLDVSGSMAQIANPDSVDAEIAGRTKVSLLPGAVARALELLSPVDEVGLWTFSTGRTEAVPVQSLSKNRDALLDTVGALRARGETDLYQTVSAAHAKMIGELDGDRINAVVVLSDGANTPADATARQRLLDAVSTDNSEVPLPVYTISFGADADRTTMAAIAKQSGALHYAAVDDPENIDEVFAAVFSHF</sequence>
<evidence type="ECO:0000256" key="1">
    <source>
        <dbReference type="SAM" id="Phobius"/>
    </source>
</evidence>
<keyword evidence="1" id="KW-1133">Transmembrane helix</keyword>
<evidence type="ECO:0000313" key="4">
    <source>
        <dbReference type="Proteomes" id="UP001596157"/>
    </source>
</evidence>
<gene>
    <name evidence="3" type="ORF">ACFPM7_12885</name>
</gene>
<name>A0ABW0EKM9_9PSEU</name>
<dbReference type="InterPro" id="IPR036465">
    <property type="entry name" value="vWFA_dom_sf"/>
</dbReference>
<evidence type="ECO:0000259" key="2">
    <source>
        <dbReference type="PROSITE" id="PS50234"/>
    </source>
</evidence>
<dbReference type="SUPFAM" id="SSF53850">
    <property type="entry name" value="Periplasmic binding protein-like II"/>
    <property type="match status" value="1"/>
</dbReference>
<keyword evidence="4" id="KW-1185">Reference proteome</keyword>
<accession>A0ABW0EKM9</accession>
<dbReference type="InterPro" id="IPR051266">
    <property type="entry name" value="CLCR"/>
</dbReference>
<comment type="caution">
    <text evidence="3">The sequence shown here is derived from an EMBL/GenBank/DDBJ whole genome shotgun (WGS) entry which is preliminary data.</text>
</comment>
<dbReference type="RefSeq" id="WP_378247427.1">
    <property type="nucleotide sequence ID" value="NZ_JBHSKF010000005.1"/>
</dbReference>
<dbReference type="InterPro" id="IPR002035">
    <property type="entry name" value="VWF_A"/>
</dbReference>
<feature type="domain" description="VWFA" evidence="2">
    <location>
        <begin position="402"/>
        <end position="591"/>
    </location>
</feature>
<feature type="transmembrane region" description="Helical" evidence="1">
    <location>
        <begin position="12"/>
        <end position="32"/>
    </location>
</feature>
<dbReference type="PANTHER" id="PTHR10579:SF43">
    <property type="entry name" value="ZINC FINGER (C3HC4-TYPE RING FINGER) FAMILY PROTEIN"/>
    <property type="match status" value="1"/>
</dbReference>
<organism evidence="3 4">
    <name type="scientific">Actinokineospora guangxiensis</name>
    <dbReference type="NCBI Taxonomy" id="1490288"/>
    <lineage>
        <taxon>Bacteria</taxon>
        <taxon>Bacillati</taxon>
        <taxon>Actinomycetota</taxon>
        <taxon>Actinomycetes</taxon>
        <taxon>Pseudonocardiales</taxon>
        <taxon>Pseudonocardiaceae</taxon>
        <taxon>Actinokineospora</taxon>
    </lineage>
</organism>
<dbReference type="Pfam" id="PF00092">
    <property type="entry name" value="VWA"/>
    <property type="match status" value="1"/>
</dbReference>
<dbReference type="EMBL" id="JBHSKF010000005">
    <property type="protein sequence ID" value="MFC5287949.1"/>
    <property type="molecule type" value="Genomic_DNA"/>
</dbReference>
<protein>
    <submittedName>
        <fullName evidence="3">Substrate-binding domain-containing protein</fullName>
    </submittedName>
</protein>
<keyword evidence="1" id="KW-0472">Membrane</keyword>
<evidence type="ECO:0000313" key="3">
    <source>
        <dbReference type="EMBL" id="MFC5287949.1"/>
    </source>
</evidence>
<dbReference type="Proteomes" id="UP001596157">
    <property type="component" value="Unassembled WGS sequence"/>
</dbReference>
<dbReference type="Pfam" id="PF13531">
    <property type="entry name" value="SBP_bac_11"/>
    <property type="match status" value="1"/>
</dbReference>
<dbReference type="PROSITE" id="PS50234">
    <property type="entry name" value="VWFA"/>
    <property type="match status" value="1"/>
</dbReference>
<dbReference type="SUPFAM" id="SSF53300">
    <property type="entry name" value="vWA-like"/>
    <property type="match status" value="1"/>
</dbReference>
<dbReference type="Gene3D" id="3.40.50.410">
    <property type="entry name" value="von Willebrand factor, type A domain"/>
    <property type="match status" value="1"/>
</dbReference>
<keyword evidence="1" id="KW-0812">Transmembrane</keyword>
<reference evidence="4" key="1">
    <citation type="journal article" date="2019" name="Int. J. Syst. Evol. Microbiol.">
        <title>The Global Catalogue of Microorganisms (GCM) 10K type strain sequencing project: providing services to taxonomists for standard genome sequencing and annotation.</title>
        <authorList>
            <consortium name="The Broad Institute Genomics Platform"/>
            <consortium name="The Broad Institute Genome Sequencing Center for Infectious Disease"/>
            <person name="Wu L."/>
            <person name="Ma J."/>
        </authorList>
    </citation>
    <scope>NUCLEOTIDE SEQUENCE [LARGE SCALE GENOMIC DNA]</scope>
    <source>
        <strain evidence="4">CCUG 59778</strain>
    </source>
</reference>
<dbReference type="SMART" id="SM00327">
    <property type="entry name" value="VWA"/>
    <property type="match status" value="1"/>
</dbReference>